<dbReference type="InterPro" id="IPR002347">
    <property type="entry name" value="SDR_fam"/>
</dbReference>
<organism evidence="4 5">
    <name type="scientific">Coleophoma crateriformis</name>
    <dbReference type="NCBI Taxonomy" id="565419"/>
    <lineage>
        <taxon>Eukaryota</taxon>
        <taxon>Fungi</taxon>
        <taxon>Dikarya</taxon>
        <taxon>Ascomycota</taxon>
        <taxon>Pezizomycotina</taxon>
        <taxon>Leotiomycetes</taxon>
        <taxon>Helotiales</taxon>
        <taxon>Dermateaceae</taxon>
        <taxon>Coleophoma</taxon>
    </lineage>
</organism>
<evidence type="ECO:0008006" key="6">
    <source>
        <dbReference type="Google" id="ProtNLM"/>
    </source>
</evidence>
<name>A0A3D8SGW3_9HELO</name>
<dbReference type="SUPFAM" id="SSF51735">
    <property type="entry name" value="NAD(P)-binding Rossmann-fold domains"/>
    <property type="match status" value="1"/>
</dbReference>
<dbReference type="Gene3D" id="3.40.50.720">
    <property type="entry name" value="NAD(P)-binding Rossmann-like Domain"/>
    <property type="match status" value="1"/>
</dbReference>
<comment type="caution">
    <text evidence="4">The sequence shown here is derived from an EMBL/GenBank/DDBJ whole genome shotgun (WGS) entry which is preliminary data.</text>
</comment>
<proteinExistence type="inferred from homology"/>
<sequence length="228" mass="24342">MTSVNTTYLITGANRGIGLGLIHEYLARPNTTAIAAVRDPAHPTSQALSALPHGANSKLILVKLDSASPTDAANAINTLQTQHNITRLDVVIANAGIAKVQPRVLELQIADLEEHNHVNVAGPVLLFQAALPLMLKARHPSSWASAPRRPDCGDGRAMHFEHEELTVFPIDAGFVQTELGNTGANNLGLEQAGITVEESVNGVVAVIDKATRETHSGRFVHYLRGELP</sequence>
<keyword evidence="2" id="KW-0521">NADP</keyword>
<dbReference type="InterPro" id="IPR036291">
    <property type="entry name" value="NAD(P)-bd_dom_sf"/>
</dbReference>
<dbReference type="AlphaFoldDB" id="A0A3D8SGW3"/>
<evidence type="ECO:0000256" key="2">
    <source>
        <dbReference type="ARBA" id="ARBA00022857"/>
    </source>
</evidence>
<keyword evidence="3" id="KW-0560">Oxidoreductase</keyword>
<dbReference type="PANTHER" id="PTHR43544:SF7">
    <property type="entry name" value="NADB-LER2"/>
    <property type="match status" value="1"/>
</dbReference>
<evidence type="ECO:0000313" key="4">
    <source>
        <dbReference type="EMBL" id="RDW85589.1"/>
    </source>
</evidence>
<evidence type="ECO:0000313" key="5">
    <source>
        <dbReference type="Proteomes" id="UP000256328"/>
    </source>
</evidence>
<accession>A0A3D8SGW3</accession>
<dbReference type="GO" id="GO:0016491">
    <property type="term" value="F:oxidoreductase activity"/>
    <property type="evidence" value="ECO:0007669"/>
    <property type="project" value="UniProtKB-KW"/>
</dbReference>
<dbReference type="InterPro" id="IPR051468">
    <property type="entry name" value="Fungal_SecMetab_SDRs"/>
</dbReference>
<dbReference type="PRINTS" id="PR00081">
    <property type="entry name" value="GDHRDH"/>
</dbReference>
<reference evidence="4 5" key="1">
    <citation type="journal article" date="2018" name="IMA Fungus">
        <title>IMA Genome-F 9: Draft genome sequence of Annulohypoxylon stygium, Aspergillus mulundensis, Berkeleyomyces basicola (syn. Thielaviopsis basicola), Ceratocystis smalleyi, two Cercospora beticola strains, Coleophoma cylindrospora, Fusarium fracticaudum, Phialophora cf. hyalina, and Morchella septimelata.</title>
        <authorList>
            <person name="Wingfield B.D."/>
            <person name="Bills G.F."/>
            <person name="Dong Y."/>
            <person name="Huang W."/>
            <person name="Nel W.J."/>
            <person name="Swalarsk-Parry B.S."/>
            <person name="Vaghefi N."/>
            <person name="Wilken P.M."/>
            <person name="An Z."/>
            <person name="de Beer Z.W."/>
            <person name="De Vos L."/>
            <person name="Chen L."/>
            <person name="Duong T.A."/>
            <person name="Gao Y."/>
            <person name="Hammerbacher A."/>
            <person name="Kikkert J.R."/>
            <person name="Li Y."/>
            <person name="Li H."/>
            <person name="Li K."/>
            <person name="Li Q."/>
            <person name="Liu X."/>
            <person name="Ma X."/>
            <person name="Naidoo K."/>
            <person name="Pethybridge S.J."/>
            <person name="Sun J."/>
            <person name="Steenkamp E.T."/>
            <person name="van der Nest M.A."/>
            <person name="van Wyk S."/>
            <person name="Wingfield M.J."/>
            <person name="Xiong C."/>
            <person name="Yue Q."/>
            <person name="Zhang X."/>
        </authorList>
    </citation>
    <scope>NUCLEOTIDE SEQUENCE [LARGE SCALE GENOMIC DNA]</scope>
    <source>
        <strain evidence="4 5">BP5796</strain>
    </source>
</reference>
<dbReference type="OrthoDB" id="9876299at2759"/>
<dbReference type="GO" id="GO:0005737">
    <property type="term" value="C:cytoplasm"/>
    <property type="evidence" value="ECO:0007669"/>
    <property type="project" value="TreeGrafter"/>
</dbReference>
<protein>
    <recommendedName>
        <fullName evidence="6">Aflatoxin biosynthesis ketoreductase nor-1</fullName>
    </recommendedName>
</protein>
<dbReference type="Proteomes" id="UP000256328">
    <property type="component" value="Unassembled WGS sequence"/>
</dbReference>
<dbReference type="PANTHER" id="PTHR43544">
    <property type="entry name" value="SHORT-CHAIN DEHYDROGENASE/REDUCTASE"/>
    <property type="match status" value="1"/>
</dbReference>
<evidence type="ECO:0000256" key="3">
    <source>
        <dbReference type="ARBA" id="ARBA00023002"/>
    </source>
</evidence>
<dbReference type="EMBL" id="PDLN01000005">
    <property type="protein sequence ID" value="RDW85589.1"/>
    <property type="molecule type" value="Genomic_DNA"/>
</dbReference>
<dbReference type="Pfam" id="PF00106">
    <property type="entry name" value="adh_short"/>
    <property type="match status" value="1"/>
</dbReference>
<gene>
    <name evidence="4" type="ORF">BP5796_03914</name>
</gene>
<keyword evidence="5" id="KW-1185">Reference proteome</keyword>
<comment type="similarity">
    <text evidence="1">Belongs to the short-chain dehydrogenases/reductases (SDR) family.</text>
</comment>
<evidence type="ECO:0000256" key="1">
    <source>
        <dbReference type="ARBA" id="ARBA00006484"/>
    </source>
</evidence>